<comment type="caution">
    <text evidence="2">The sequence shown here is derived from an EMBL/GenBank/DDBJ whole genome shotgun (WGS) entry which is preliminary data.</text>
</comment>
<evidence type="ECO:0000313" key="2">
    <source>
        <dbReference type="EMBL" id="KAK8056005.1"/>
    </source>
</evidence>
<accession>A0ABR1UAU5</accession>
<feature type="region of interest" description="Disordered" evidence="1">
    <location>
        <begin position="211"/>
        <end position="250"/>
    </location>
</feature>
<gene>
    <name evidence="2" type="ORF">PG993_001232</name>
</gene>
<dbReference type="PANTHER" id="PTHR35392:SF5">
    <property type="entry name" value="ZN(2)-C6 FUNGAL-TYPE DOMAIN-CONTAINING PROTEIN"/>
    <property type="match status" value="1"/>
</dbReference>
<keyword evidence="3" id="KW-1185">Reference proteome</keyword>
<evidence type="ECO:0000256" key="1">
    <source>
        <dbReference type="SAM" id="MobiDB-lite"/>
    </source>
</evidence>
<name>A0ABR1UAU5_9PEZI</name>
<dbReference type="PANTHER" id="PTHR35392">
    <property type="entry name" value="ZN(II)2CYS6 TRANSCRIPTION FACTOR (EUROFUNG)-RELATED-RELATED"/>
    <property type="match status" value="1"/>
</dbReference>
<reference evidence="2 3" key="1">
    <citation type="submission" date="2023-01" db="EMBL/GenBank/DDBJ databases">
        <title>Analysis of 21 Apiospora genomes using comparative genomics revels a genus with tremendous synthesis potential of carbohydrate active enzymes and secondary metabolites.</title>
        <authorList>
            <person name="Sorensen T."/>
        </authorList>
    </citation>
    <scope>NUCLEOTIDE SEQUENCE [LARGE SCALE GENOMIC DNA]</scope>
    <source>
        <strain evidence="2 3">CBS 33761</strain>
    </source>
</reference>
<sequence>MASVASASPSGSSFQHPDSADEAESWQYIESNPGSVAFFPSPASGSLNSWGLVGFPDQLENASPGPAAVSPLQLNDHHGQQPQQQQQQVFSGSYTDQANASMIASAGMEGQFLASLASDPQLAAAAAGQDFMFNDQYNPDFDLAPFYNAFPTNNVEDMADLGALDGMGENMDTPQQPVDLGIPQQFRNTSDVPPWDPTNLKNDENTFAMTGFNASPGASSCSPQTSPAPSSSSQLSLSPRWVDAKPESAGKTPIRRIKGAGKIEKKKPEPVNKFVIMTPNLINASAGKPNPYECFDAMRTTARGRKGPLANDTKESALQVRRLVNALIDPCYVQCDKERPCKNCKKLTHQLPQIVCWQFQDFLPVLFPDFIRSHFKKDQMAKFVSENVDGFTVGGSEKTCTVELFSGQRFQSTLTLRASFFMAKSPEVLQHWHMNAGVNSLELESRGAVPIGIDLDNTTVREDVRRKARDYVQSLIFEPQYAEQVTDSVRHTELPRKILRAVQVYGQRSDVSDCEYNSYSPSDLNTDTYVFFTGQSPIVKKALSIYAMHYVLTRHLCITHASMAELQSTNLVPRNIPWVTPRLLNRQVKAMLDEHLLKEVTTLFEGFSKSLKPKSRAGWAPCLAAFLVLCLFMESVEAAADVFVVSQNEVDLRNRTVPAPPLSYNRAFARAVCREIENMPFKQFAYQFHQIYQTHSRDASTKPFNPLVDDSFAELGELDAASLELVMTLRELLQGDSYYELDFLVADPILPNEDSHPYPRDLSISYTGRLVSRFLLSFLDEKYLFDGQY</sequence>
<dbReference type="Proteomes" id="UP001444661">
    <property type="component" value="Unassembled WGS sequence"/>
</dbReference>
<dbReference type="EMBL" id="JAQQWK010000001">
    <property type="protein sequence ID" value="KAK8056005.1"/>
    <property type="molecule type" value="Genomic_DNA"/>
</dbReference>
<proteinExistence type="predicted"/>
<evidence type="ECO:0000313" key="3">
    <source>
        <dbReference type="Proteomes" id="UP001444661"/>
    </source>
</evidence>
<feature type="compositionally biased region" description="Low complexity" evidence="1">
    <location>
        <begin position="1"/>
        <end position="13"/>
    </location>
</feature>
<dbReference type="InterPro" id="IPR052973">
    <property type="entry name" value="Fungal_sec-metab_reg_TF"/>
</dbReference>
<organism evidence="2 3">
    <name type="scientific">Apiospora rasikravindrae</name>
    <dbReference type="NCBI Taxonomy" id="990691"/>
    <lineage>
        <taxon>Eukaryota</taxon>
        <taxon>Fungi</taxon>
        <taxon>Dikarya</taxon>
        <taxon>Ascomycota</taxon>
        <taxon>Pezizomycotina</taxon>
        <taxon>Sordariomycetes</taxon>
        <taxon>Xylariomycetidae</taxon>
        <taxon>Amphisphaeriales</taxon>
        <taxon>Apiosporaceae</taxon>
        <taxon>Apiospora</taxon>
    </lineage>
</organism>
<feature type="compositionally biased region" description="Low complexity" evidence="1">
    <location>
        <begin position="218"/>
        <end position="239"/>
    </location>
</feature>
<protein>
    <submittedName>
        <fullName evidence="2">Uncharacterized protein</fullName>
    </submittedName>
</protein>
<feature type="region of interest" description="Disordered" evidence="1">
    <location>
        <begin position="1"/>
        <end position="25"/>
    </location>
</feature>
<feature type="region of interest" description="Disordered" evidence="1">
    <location>
        <begin position="61"/>
        <end position="93"/>
    </location>
</feature>